<accession>A0A977PUY4</accession>
<sequence length="181" mass="19984">MMKPLISYSGLAATLLIGTVQWLGFPLAISAQYPPLNIPKVTPPASGMPQPSDMVAPGDSLPNANDALQQSNVDDVLRDPTQLTTWVCNSGDKMVAVEVKDISFWNQLTQESKVWQCAQKLSDIPGKKQTFSCEPTETMGLISVYWLKGDGGQDQMKSWMTALTNKYNMVCTTSETNKYWE</sequence>
<dbReference type="KEGG" id="wna:KA717_29335"/>
<name>A0A977PUY4_9CYAN</name>
<dbReference type="Proteomes" id="UP001065613">
    <property type="component" value="Chromosome"/>
</dbReference>
<dbReference type="EMBL" id="CP073041">
    <property type="protein sequence ID" value="UXE59802.1"/>
    <property type="molecule type" value="Genomic_DNA"/>
</dbReference>
<protein>
    <submittedName>
        <fullName evidence="1">Uncharacterized protein</fullName>
    </submittedName>
</protein>
<organism evidence="1">
    <name type="scientific">Woronichinia naegeliana WA131</name>
    <dbReference type="NCBI Taxonomy" id="2824559"/>
    <lineage>
        <taxon>Bacteria</taxon>
        <taxon>Bacillati</taxon>
        <taxon>Cyanobacteriota</taxon>
        <taxon>Cyanophyceae</taxon>
        <taxon>Synechococcales</taxon>
        <taxon>Coelosphaeriaceae</taxon>
        <taxon>Woronichinia</taxon>
    </lineage>
</organism>
<dbReference type="AlphaFoldDB" id="A0A977PUY4"/>
<gene>
    <name evidence="1" type="ORF">KA717_29335</name>
</gene>
<proteinExistence type="predicted"/>
<reference evidence="1" key="1">
    <citation type="submission" date="2021-04" db="EMBL/GenBank/DDBJ databases">
        <title>Genome sequence of Woronichinia naegeliana from Washington state freshwater lake bloom.</title>
        <authorList>
            <person name="Dreher T.W."/>
        </authorList>
    </citation>
    <scope>NUCLEOTIDE SEQUENCE</scope>
    <source>
        <strain evidence="1">WA131</strain>
    </source>
</reference>
<evidence type="ECO:0000313" key="1">
    <source>
        <dbReference type="EMBL" id="UXE59802.1"/>
    </source>
</evidence>